<name>A0ABD3AGF8_9GENT</name>
<feature type="compositionally biased region" description="Polar residues" evidence="1">
    <location>
        <begin position="1"/>
        <end position="20"/>
    </location>
</feature>
<dbReference type="PANTHER" id="PTHR12603">
    <property type="entry name" value="CCR4-NOT TRANSCRIPTION COMPLEX RELATED"/>
    <property type="match status" value="1"/>
</dbReference>
<sequence length="228" mass="24353">MRSRVQQIMGATNSTQQHSGNVLPPPADDYYNNSSASSGKPNSSCSSKISPPSSSFGRSVALPTGASWGSPSNNQPTSSVPASNGPQKLKPDTNNGSVTFSTVLASSDHILSSYSDVGKKLVSGEENDTAQVKMKMMPEPVEQNLKSVDCQTSVFDTSITSGHLITTSISSNLYGLSASRIKMNMSFCLLKAPTLMMTCQNLLDVSQGKIQKMTCLNKLRIYPLICCR</sequence>
<dbReference type="InterPro" id="IPR039780">
    <property type="entry name" value="Mot2"/>
</dbReference>
<dbReference type="PANTHER" id="PTHR12603:SF36">
    <property type="entry name" value="RNA BINDING (RRM_RBD_RNP MOTIFS) FAMILY PROTEIN"/>
    <property type="match status" value="1"/>
</dbReference>
<gene>
    <name evidence="2" type="ORF">ACH5RR_009960</name>
</gene>
<comment type="caution">
    <text evidence="2">The sequence shown here is derived from an EMBL/GenBank/DDBJ whole genome shotgun (WGS) entry which is preliminary data.</text>
</comment>
<reference evidence="2 3" key="1">
    <citation type="submission" date="2024-11" db="EMBL/GenBank/DDBJ databases">
        <title>A near-complete genome assembly of Cinchona calisaya.</title>
        <authorList>
            <person name="Lian D.C."/>
            <person name="Zhao X.W."/>
            <person name="Wei L."/>
        </authorList>
    </citation>
    <scope>NUCLEOTIDE SEQUENCE [LARGE SCALE GENOMIC DNA]</scope>
    <source>
        <tissue evidence="2">Nenye</tissue>
    </source>
</reference>
<evidence type="ECO:0000256" key="1">
    <source>
        <dbReference type="SAM" id="MobiDB-lite"/>
    </source>
</evidence>
<accession>A0ABD3AGF8</accession>
<keyword evidence="3" id="KW-1185">Reference proteome</keyword>
<dbReference type="AlphaFoldDB" id="A0ABD3AGF8"/>
<protein>
    <submittedName>
        <fullName evidence="2">Uncharacterized protein</fullName>
    </submittedName>
</protein>
<dbReference type="EMBL" id="JBJUIK010000004">
    <property type="protein sequence ID" value="KAL3530638.1"/>
    <property type="molecule type" value="Genomic_DNA"/>
</dbReference>
<dbReference type="Proteomes" id="UP001630127">
    <property type="component" value="Unassembled WGS sequence"/>
</dbReference>
<feature type="compositionally biased region" description="Low complexity" evidence="1">
    <location>
        <begin position="32"/>
        <end position="55"/>
    </location>
</feature>
<feature type="compositionally biased region" description="Polar residues" evidence="1">
    <location>
        <begin position="67"/>
        <end position="95"/>
    </location>
</feature>
<proteinExistence type="predicted"/>
<evidence type="ECO:0000313" key="3">
    <source>
        <dbReference type="Proteomes" id="UP001630127"/>
    </source>
</evidence>
<evidence type="ECO:0000313" key="2">
    <source>
        <dbReference type="EMBL" id="KAL3530638.1"/>
    </source>
</evidence>
<feature type="region of interest" description="Disordered" evidence="1">
    <location>
        <begin position="1"/>
        <end position="95"/>
    </location>
</feature>
<organism evidence="2 3">
    <name type="scientific">Cinchona calisaya</name>
    <dbReference type="NCBI Taxonomy" id="153742"/>
    <lineage>
        <taxon>Eukaryota</taxon>
        <taxon>Viridiplantae</taxon>
        <taxon>Streptophyta</taxon>
        <taxon>Embryophyta</taxon>
        <taxon>Tracheophyta</taxon>
        <taxon>Spermatophyta</taxon>
        <taxon>Magnoliopsida</taxon>
        <taxon>eudicotyledons</taxon>
        <taxon>Gunneridae</taxon>
        <taxon>Pentapetalae</taxon>
        <taxon>asterids</taxon>
        <taxon>lamiids</taxon>
        <taxon>Gentianales</taxon>
        <taxon>Rubiaceae</taxon>
        <taxon>Cinchonoideae</taxon>
        <taxon>Cinchoneae</taxon>
        <taxon>Cinchona</taxon>
    </lineage>
</organism>